<feature type="transmembrane region" description="Helical" evidence="1">
    <location>
        <begin position="24"/>
        <end position="46"/>
    </location>
</feature>
<evidence type="ECO:0000313" key="3">
    <source>
        <dbReference type="Proteomes" id="UP000015042"/>
    </source>
</evidence>
<keyword evidence="1" id="KW-0472">Membrane</keyword>
<dbReference type="HOGENOM" id="CLU_3122396_0_0_6"/>
<evidence type="ECO:0000313" key="2">
    <source>
        <dbReference type="EMBL" id="AGR60414.1"/>
    </source>
</evidence>
<accession>S5N0L3</accession>
<dbReference type="AlphaFoldDB" id="S5N0L3"/>
<keyword evidence="1" id="KW-1133">Transmembrane helix</keyword>
<evidence type="ECO:0000256" key="1">
    <source>
        <dbReference type="SAM" id="Phobius"/>
    </source>
</evidence>
<organism evidence="2 3">
    <name type="scientific">Salmonella bongori N268-08</name>
    <dbReference type="NCBI Taxonomy" id="1197719"/>
    <lineage>
        <taxon>Bacteria</taxon>
        <taxon>Pseudomonadati</taxon>
        <taxon>Pseudomonadota</taxon>
        <taxon>Gammaproteobacteria</taxon>
        <taxon>Enterobacterales</taxon>
        <taxon>Enterobacteriaceae</taxon>
        <taxon>Salmonella</taxon>
    </lineage>
</organism>
<sequence>MGAEDEGALDMLCRRAFHGYGVRVAINSAASFFAVVCMISATIVALTSST</sequence>
<dbReference type="PATRIC" id="fig|1197719.3.peg.3222"/>
<dbReference type="Proteomes" id="UP000015042">
    <property type="component" value="Chromosome"/>
</dbReference>
<name>S5N0L3_SALBN</name>
<gene>
    <name evidence="2" type="ORF">A464_3230</name>
</gene>
<proteinExistence type="predicted"/>
<reference evidence="2 3" key="1">
    <citation type="submission" date="2013-07" db="EMBL/GenBank/DDBJ databases">
        <title>Genome sequence of Salmonella bongori N268-08 - a rare clinical isolate.</title>
        <authorList>
            <person name="Marti R."/>
            <person name="Hagens S."/>
            <person name="Loessner M.J."/>
            <person name="Klumpp J."/>
        </authorList>
    </citation>
    <scope>NUCLEOTIDE SEQUENCE [LARGE SCALE GENOMIC DNA]</scope>
    <source>
        <strain evidence="2 3">N268-08</strain>
    </source>
</reference>
<keyword evidence="1" id="KW-0812">Transmembrane</keyword>
<protein>
    <submittedName>
        <fullName evidence="2">Uncharacterized protein</fullName>
    </submittedName>
</protein>
<dbReference type="KEGG" id="sbz:A464_3230"/>
<dbReference type="EMBL" id="CP006608">
    <property type="protein sequence ID" value="AGR60414.1"/>
    <property type="molecule type" value="Genomic_DNA"/>
</dbReference>